<sequence length="221" mass="23391">MGQTLGRVKPKVWGIFAGVAAIATQHAPLAIAQASTALPSGGSIAQENEAAIADDPSIFCRRVDVPDGLLVHEKPNSSSVILGALRFDSELTLVEDFEAIETSEDEIWIEVAAPVPGYVLHGLPSDSNLGFCGSATGNAALEATESLCRQVNRLTAPIGLKIRTDASGRSPSPGGLDAGDRVLLLPGYTLVDDREGGRHQWVRLAYPRDGYVPIANLIYCF</sequence>
<dbReference type="KEGG" id="oxy:HCG48_08530"/>
<accession>A0A6H1TZ30</accession>
<dbReference type="RefSeq" id="WP_168568774.1">
    <property type="nucleotide sequence ID" value="NZ_CP051167.1"/>
</dbReference>
<evidence type="ECO:0008006" key="3">
    <source>
        <dbReference type="Google" id="ProtNLM"/>
    </source>
</evidence>
<evidence type="ECO:0000313" key="1">
    <source>
        <dbReference type="EMBL" id="QIZ70619.1"/>
    </source>
</evidence>
<reference evidence="1 2" key="1">
    <citation type="submission" date="2020-04" db="EMBL/GenBank/DDBJ databases">
        <authorList>
            <person name="Basu S."/>
            <person name="Maruthanayagam V."/>
            <person name="Chakraborty S."/>
            <person name="Pramanik A."/>
            <person name="Mukherjee J."/>
            <person name="Brink B."/>
        </authorList>
    </citation>
    <scope>NUCLEOTIDE SEQUENCE [LARGE SCALE GENOMIC DNA]</scope>
    <source>
        <strain evidence="1 2">AP17</strain>
    </source>
</reference>
<dbReference type="Proteomes" id="UP000500857">
    <property type="component" value="Chromosome"/>
</dbReference>
<keyword evidence="2" id="KW-1185">Reference proteome</keyword>
<organism evidence="1 2">
    <name type="scientific">Oxynema aestuarii AP17</name>
    <dbReference type="NCBI Taxonomy" id="2064643"/>
    <lineage>
        <taxon>Bacteria</taxon>
        <taxon>Bacillati</taxon>
        <taxon>Cyanobacteriota</taxon>
        <taxon>Cyanophyceae</taxon>
        <taxon>Oscillatoriophycideae</taxon>
        <taxon>Oscillatoriales</taxon>
        <taxon>Oscillatoriaceae</taxon>
        <taxon>Oxynema</taxon>
        <taxon>Oxynema aestuarii</taxon>
    </lineage>
</organism>
<proteinExistence type="predicted"/>
<gene>
    <name evidence="1" type="ORF">HCG48_08530</name>
</gene>
<protein>
    <recommendedName>
        <fullName evidence="3">SH3 domain-containing protein</fullName>
    </recommendedName>
</protein>
<dbReference type="EMBL" id="CP051167">
    <property type="protein sequence ID" value="QIZ70619.1"/>
    <property type="molecule type" value="Genomic_DNA"/>
</dbReference>
<name>A0A6H1TZ30_9CYAN</name>
<dbReference type="AlphaFoldDB" id="A0A6H1TZ30"/>
<evidence type="ECO:0000313" key="2">
    <source>
        <dbReference type="Proteomes" id="UP000500857"/>
    </source>
</evidence>